<dbReference type="EMBL" id="JACHGJ010000002">
    <property type="protein sequence ID" value="MBB6480064.1"/>
    <property type="molecule type" value="Genomic_DNA"/>
</dbReference>
<feature type="transmembrane region" description="Helical" evidence="1">
    <location>
        <begin position="239"/>
        <end position="257"/>
    </location>
</feature>
<feature type="transmembrane region" description="Helical" evidence="1">
    <location>
        <begin position="12"/>
        <end position="31"/>
    </location>
</feature>
<gene>
    <name evidence="2" type="ORF">HNR50_001722</name>
</gene>
<keyword evidence="1" id="KW-0812">Transmembrane</keyword>
<feature type="transmembrane region" description="Helical" evidence="1">
    <location>
        <begin position="347"/>
        <end position="370"/>
    </location>
</feature>
<sequence>MSEPNRPSRLISIDIMKGIGIIGMLFSHAFFKGVWFSEGNAAVVVGEHAPWVIPFALPLIIVGTWPGFFILMTGILNSYLTAKRLEKGRTIRQAVSPMYVNAVLFLLIHVFMVTVLHDYRPDLHHPGQGSAGLFGNLVTGNGLKISSGQWYIHTMLSMLAFAEIYFALSMTYFFRKDKWKNRQSLTKILLIQAVLVLVLSAVISGPSYNLVTRLVEVNTLPANVAIFILQSLSASQLDLFPLAAYGSIGMIVGLFLFHDRERKDLDSLRGFLNRTGTVALLTGVLLIVIRVLTAGTGPVDAIFIYEPYPVHLAVFNMGLILFVLSFAMKRFEYAPLERLQRICDRTLFIRAAGMLTLTLYVLEFPVRFVLSYAAHGLFGESSVPFPESFLTFQFDSFMLNPGAIALFMVVIMSLWLLLIALLIRTGFVGSFEWIFVRIANRFRPLDKSEKAHMSRILYPLNLS</sequence>
<evidence type="ECO:0008006" key="4">
    <source>
        <dbReference type="Google" id="ProtNLM"/>
    </source>
</evidence>
<feature type="transmembrane region" description="Helical" evidence="1">
    <location>
        <begin position="150"/>
        <end position="173"/>
    </location>
</feature>
<keyword evidence="1" id="KW-1133">Transmembrane helix</keyword>
<feature type="transmembrane region" description="Helical" evidence="1">
    <location>
        <begin position="51"/>
        <end position="77"/>
    </location>
</feature>
<feature type="transmembrane region" description="Helical" evidence="1">
    <location>
        <begin position="98"/>
        <end position="116"/>
    </location>
</feature>
<feature type="transmembrane region" description="Helical" evidence="1">
    <location>
        <begin position="278"/>
        <end position="296"/>
    </location>
</feature>
<dbReference type="Proteomes" id="UP000587760">
    <property type="component" value="Unassembled WGS sequence"/>
</dbReference>
<evidence type="ECO:0000313" key="2">
    <source>
        <dbReference type="EMBL" id="MBB6480064.1"/>
    </source>
</evidence>
<organism evidence="2 3">
    <name type="scientific">Spirochaeta isovalerica</name>
    <dbReference type="NCBI Taxonomy" id="150"/>
    <lineage>
        <taxon>Bacteria</taxon>
        <taxon>Pseudomonadati</taxon>
        <taxon>Spirochaetota</taxon>
        <taxon>Spirochaetia</taxon>
        <taxon>Spirochaetales</taxon>
        <taxon>Spirochaetaceae</taxon>
        <taxon>Spirochaeta</taxon>
    </lineage>
</organism>
<keyword evidence="1" id="KW-0472">Membrane</keyword>
<feature type="transmembrane region" description="Helical" evidence="1">
    <location>
        <begin position="308"/>
        <end position="327"/>
    </location>
</feature>
<comment type="caution">
    <text evidence="2">The sequence shown here is derived from an EMBL/GenBank/DDBJ whole genome shotgun (WGS) entry which is preliminary data.</text>
</comment>
<feature type="transmembrane region" description="Helical" evidence="1">
    <location>
        <begin position="403"/>
        <end position="423"/>
    </location>
</feature>
<reference evidence="2 3" key="1">
    <citation type="submission" date="2020-08" db="EMBL/GenBank/DDBJ databases">
        <title>Genomic Encyclopedia of Type Strains, Phase IV (KMG-IV): sequencing the most valuable type-strain genomes for metagenomic binning, comparative biology and taxonomic classification.</title>
        <authorList>
            <person name="Goeker M."/>
        </authorList>
    </citation>
    <scope>NUCLEOTIDE SEQUENCE [LARGE SCALE GENOMIC DNA]</scope>
    <source>
        <strain evidence="2 3">DSM 2461</strain>
    </source>
</reference>
<protein>
    <recommendedName>
        <fullName evidence="4">Acyltransferase 3 domain-containing protein</fullName>
    </recommendedName>
</protein>
<keyword evidence="3" id="KW-1185">Reference proteome</keyword>
<accession>A0A841R4K6</accession>
<evidence type="ECO:0000313" key="3">
    <source>
        <dbReference type="Proteomes" id="UP000587760"/>
    </source>
</evidence>
<feature type="transmembrane region" description="Helical" evidence="1">
    <location>
        <begin position="185"/>
        <end position="203"/>
    </location>
</feature>
<dbReference type="RefSeq" id="WP_184745863.1">
    <property type="nucleotide sequence ID" value="NZ_JACHGJ010000002.1"/>
</dbReference>
<dbReference type="AlphaFoldDB" id="A0A841R4K6"/>
<evidence type="ECO:0000256" key="1">
    <source>
        <dbReference type="SAM" id="Phobius"/>
    </source>
</evidence>
<proteinExistence type="predicted"/>
<name>A0A841R4K6_9SPIO</name>